<keyword evidence="3" id="KW-1185">Reference proteome</keyword>
<evidence type="ECO:0000313" key="3">
    <source>
        <dbReference type="Proteomes" id="UP000708208"/>
    </source>
</evidence>
<accession>A0A8J2M228</accession>
<organism evidence="2 3">
    <name type="scientific">Allacma fusca</name>
    <dbReference type="NCBI Taxonomy" id="39272"/>
    <lineage>
        <taxon>Eukaryota</taxon>
        <taxon>Metazoa</taxon>
        <taxon>Ecdysozoa</taxon>
        <taxon>Arthropoda</taxon>
        <taxon>Hexapoda</taxon>
        <taxon>Collembola</taxon>
        <taxon>Symphypleona</taxon>
        <taxon>Sminthuridae</taxon>
        <taxon>Allacma</taxon>
    </lineage>
</organism>
<reference evidence="2" key="1">
    <citation type="submission" date="2021-06" db="EMBL/GenBank/DDBJ databases">
        <authorList>
            <person name="Hodson N. C."/>
            <person name="Mongue J. A."/>
            <person name="Jaron S. K."/>
        </authorList>
    </citation>
    <scope>NUCLEOTIDE SEQUENCE</scope>
</reference>
<sequence length="135" mass="15391">EFYEDYNFSHAGDVNHDEMIRDVAPKPNAEVVIQDIPAVPIMPPFVEEVVPEQVNEEPVQPIVPIQEPVFIPERIPRSRHVSSQGSVASRTSSRVMKPTVKLAEDPSKKSYKALKIEMFHSMMELLKNEDHENDD</sequence>
<dbReference type="EMBL" id="CAJVCH010563033">
    <property type="protein sequence ID" value="CAG7831996.1"/>
    <property type="molecule type" value="Genomic_DNA"/>
</dbReference>
<feature type="region of interest" description="Disordered" evidence="1">
    <location>
        <begin position="77"/>
        <end position="102"/>
    </location>
</feature>
<protein>
    <submittedName>
        <fullName evidence="2">Uncharacterized protein</fullName>
    </submittedName>
</protein>
<feature type="compositionally biased region" description="Polar residues" evidence="1">
    <location>
        <begin position="81"/>
        <end position="94"/>
    </location>
</feature>
<gene>
    <name evidence="2" type="ORF">AFUS01_LOCUS41712</name>
</gene>
<name>A0A8J2M228_9HEXA</name>
<dbReference type="AlphaFoldDB" id="A0A8J2M228"/>
<dbReference type="Proteomes" id="UP000708208">
    <property type="component" value="Unassembled WGS sequence"/>
</dbReference>
<evidence type="ECO:0000256" key="1">
    <source>
        <dbReference type="SAM" id="MobiDB-lite"/>
    </source>
</evidence>
<feature type="non-terminal residue" evidence="2">
    <location>
        <position position="1"/>
    </location>
</feature>
<comment type="caution">
    <text evidence="2">The sequence shown here is derived from an EMBL/GenBank/DDBJ whole genome shotgun (WGS) entry which is preliminary data.</text>
</comment>
<proteinExistence type="predicted"/>
<evidence type="ECO:0000313" key="2">
    <source>
        <dbReference type="EMBL" id="CAG7831996.1"/>
    </source>
</evidence>